<reference evidence="6 7" key="2">
    <citation type="submission" date="2024-01" db="EMBL/GenBank/DDBJ databases">
        <title>Comparative genomics of Cryptococcus and Kwoniella reveals pathogenesis evolution and contrasting modes of karyotype evolution via chromosome fusion or intercentromeric recombination.</title>
        <authorList>
            <person name="Coelho M.A."/>
            <person name="David-Palma M."/>
            <person name="Shea T."/>
            <person name="Bowers K."/>
            <person name="Mcginley-Smith S."/>
            <person name="Mohammad A.W."/>
            <person name="Gnirke A."/>
            <person name="Yurkov A.M."/>
            <person name="Nowrousian M."/>
            <person name="Sun S."/>
            <person name="Cuomo C.A."/>
            <person name="Heitman J."/>
        </authorList>
    </citation>
    <scope>NUCLEOTIDE SEQUENCE [LARGE SCALE GENOMIC DNA]</scope>
    <source>
        <strain evidence="6 7">IND107</strain>
    </source>
</reference>
<dbReference type="SMART" id="SM00398">
    <property type="entry name" value="HMG"/>
    <property type="match status" value="1"/>
</dbReference>
<evidence type="ECO:0000256" key="3">
    <source>
        <dbReference type="PROSITE-ProRule" id="PRU00267"/>
    </source>
</evidence>
<feature type="domain" description="HMG box" evidence="5">
    <location>
        <begin position="272"/>
        <end position="341"/>
    </location>
</feature>
<feature type="compositionally biased region" description="Low complexity" evidence="4">
    <location>
        <begin position="36"/>
        <end position="45"/>
    </location>
</feature>
<gene>
    <name evidence="6" type="ORF">I308_101109</name>
</gene>
<accession>A0ABR3BZB9</accession>
<dbReference type="Proteomes" id="UP000054399">
    <property type="component" value="Unassembled WGS sequence"/>
</dbReference>
<dbReference type="InterPro" id="IPR009071">
    <property type="entry name" value="HMG_box_dom"/>
</dbReference>
<keyword evidence="2 3" id="KW-0539">Nucleus</keyword>
<dbReference type="Gene3D" id="1.10.30.10">
    <property type="entry name" value="High mobility group box domain"/>
    <property type="match status" value="1"/>
</dbReference>
<sequence length="712" mass="78102">MTLDLKIPKSMSTEHCVTSSISIEDSLNDGERLGDSSSLSSSPSPRQNPTTEQSPNQGSCHTPSESPPRQEITVKLQAQVQPTATVPEKTDQILLPNYLETLSDNAIDPSLKLLTDTHLTDAFNVESTPFPRNQAQGDVQEGTETGDDFLWLPDFKDTISQSNALTLYPWPLDTTLPFIPSTQPNSSDTGSPASSFSSGPLGSLQCPNNVDNRVIDSSPSTGPSDHDGIAGRVGISSTSSESGMEAGGAKDDSVPPPPKKKSHARKQPEGHIKRARNAFILFRKHITDSNLIPPSVEVKHQNISVVAAKMWKEAPQEVRQKFQEQARIEKEEHQRKYPGYRYQPVFRRTDIIRRRVRKDLAEDERVDAVAEALINGKAGNELEEEIKEQLVTRSEASESDGESSRDSRRRRRETGQLSKGAIRAQRAQARAKQMRQNLLGSNLLNISLYNAANARLASSATATAAAENDYRYHPGIDTMGTAVGHGHTHPGMQYTMDSYIQLGYGLDGRPVKVGGYSEEMYATTAPLAGPSSTSDHESDMYQFPPMNGMMDVGNRYEWHAPRMQYWDQANVGPEEVQLQGGYPVEGDYYATHYDLEGGVPGQMEYRFSSLMETSGEGNGSLPKRAPGNIIAGAYVAYKEQEDRNPPSVRQWAGQGQQTPSGHVMFNEKLFDGVIGSAGLSDKAEAPDALAMFDIATEHAGEIASWEGHIRRT</sequence>
<keyword evidence="1 3" id="KW-0238">DNA-binding</keyword>
<feature type="compositionally biased region" description="Polar residues" evidence="4">
    <location>
        <begin position="10"/>
        <end position="25"/>
    </location>
</feature>
<feature type="compositionally biased region" description="Polar residues" evidence="4">
    <location>
        <begin position="47"/>
        <end position="64"/>
    </location>
</feature>
<dbReference type="GeneID" id="91987967"/>
<evidence type="ECO:0000256" key="1">
    <source>
        <dbReference type="ARBA" id="ARBA00023125"/>
    </source>
</evidence>
<feature type="region of interest" description="Disordered" evidence="4">
    <location>
        <begin position="1"/>
        <end position="70"/>
    </location>
</feature>
<dbReference type="PANTHER" id="PTHR45789">
    <property type="entry name" value="FI18025P1"/>
    <property type="match status" value="1"/>
</dbReference>
<feature type="DNA-binding region" description="HMG box" evidence="3">
    <location>
        <begin position="272"/>
        <end position="341"/>
    </location>
</feature>
<dbReference type="InterPro" id="IPR036910">
    <property type="entry name" value="HMG_box_dom_sf"/>
</dbReference>
<dbReference type="EMBL" id="ATAM02000002">
    <property type="protein sequence ID" value="KAL0253733.1"/>
    <property type="molecule type" value="Genomic_DNA"/>
</dbReference>
<evidence type="ECO:0000256" key="4">
    <source>
        <dbReference type="SAM" id="MobiDB-lite"/>
    </source>
</evidence>
<evidence type="ECO:0000256" key="2">
    <source>
        <dbReference type="ARBA" id="ARBA00023242"/>
    </source>
</evidence>
<organism evidence="6 7">
    <name type="scientific">Cryptococcus tetragattii IND107</name>
    <dbReference type="NCBI Taxonomy" id="1296105"/>
    <lineage>
        <taxon>Eukaryota</taxon>
        <taxon>Fungi</taxon>
        <taxon>Dikarya</taxon>
        <taxon>Basidiomycota</taxon>
        <taxon>Agaricomycotina</taxon>
        <taxon>Tremellomycetes</taxon>
        <taxon>Tremellales</taxon>
        <taxon>Cryptococcaceae</taxon>
        <taxon>Cryptococcus</taxon>
        <taxon>Cryptococcus gattii species complex</taxon>
    </lineage>
</organism>
<evidence type="ECO:0000313" key="7">
    <source>
        <dbReference type="Proteomes" id="UP000054399"/>
    </source>
</evidence>
<protein>
    <recommendedName>
        <fullName evidence="5">HMG box domain-containing protein</fullName>
    </recommendedName>
</protein>
<dbReference type="InterPro" id="IPR051356">
    <property type="entry name" value="SOX/SOX-like_TF"/>
</dbReference>
<proteinExistence type="predicted"/>
<feature type="compositionally biased region" description="Polar residues" evidence="4">
    <location>
        <begin position="180"/>
        <end position="223"/>
    </location>
</feature>
<dbReference type="PROSITE" id="PS50118">
    <property type="entry name" value="HMG_BOX_2"/>
    <property type="match status" value="1"/>
</dbReference>
<dbReference type="PANTHER" id="PTHR45789:SF2">
    <property type="entry name" value="FI18025P1"/>
    <property type="match status" value="1"/>
</dbReference>
<dbReference type="SUPFAM" id="SSF47095">
    <property type="entry name" value="HMG-box"/>
    <property type="match status" value="1"/>
</dbReference>
<feature type="region of interest" description="Disordered" evidence="4">
    <location>
        <begin position="389"/>
        <end position="423"/>
    </location>
</feature>
<reference evidence="7" key="1">
    <citation type="submission" date="2015-01" db="EMBL/GenBank/DDBJ databases">
        <title>The Genome Sequence of Cryptococcus gattii MMRL2647.</title>
        <authorList>
            <consortium name="The Broad Institute Genomics Platform"/>
            <person name="Cuomo C."/>
            <person name="Litvintseva A."/>
            <person name="Chen Y."/>
            <person name="Heitman J."/>
            <person name="Sun S."/>
            <person name="Springer D."/>
            <person name="Dromer F."/>
            <person name="Young S."/>
            <person name="Zeng Q."/>
            <person name="Gargeya S."/>
            <person name="Abouelleil A."/>
            <person name="Alvarado L."/>
            <person name="Chapman S.B."/>
            <person name="Gainer-Dewar J."/>
            <person name="Goldberg J."/>
            <person name="Griggs A."/>
            <person name="Gujja S."/>
            <person name="Hansen M."/>
            <person name="Howarth C."/>
            <person name="Imamovic A."/>
            <person name="Larimer J."/>
            <person name="Murphy C."/>
            <person name="Naylor J."/>
            <person name="Pearson M."/>
            <person name="Priest M."/>
            <person name="Roberts A."/>
            <person name="Saif S."/>
            <person name="Shea T."/>
            <person name="Sykes S."/>
            <person name="Wortman J."/>
            <person name="Nusbaum C."/>
            <person name="Birren B."/>
        </authorList>
    </citation>
    <scope>NUCLEOTIDE SEQUENCE [LARGE SCALE GENOMIC DNA]</scope>
    <source>
        <strain evidence="7">IND107</strain>
    </source>
</reference>
<name>A0ABR3BZB9_9TREE</name>
<dbReference type="CDD" id="cd01389">
    <property type="entry name" value="HMG-box_ROX1-like"/>
    <property type="match status" value="1"/>
</dbReference>
<dbReference type="RefSeq" id="XP_066615954.1">
    <property type="nucleotide sequence ID" value="XM_066755668.1"/>
</dbReference>
<keyword evidence="7" id="KW-1185">Reference proteome</keyword>
<evidence type="ECO:0000313" key="6">
    <source>
        <dbReference type="EMBL" id="KAL0253733.1"/>
    </source>
</evidence>
<evidence type="ECO:0000259" key="5">
    <source>
        <dbReference type="PROSITE" id="PS50118"/>
    </source>
</evidence>
<dbReference type="Pfam" id="PF00505">
    <property type="entry name" value="HMG_box"/>
    <property type="match status" value="1"/>
</dbReference>
<feature type="region of interest" description="Disordered" evidence="4">
    <location>
        <begin position="179"/>
        <end position="272"/>
    </location>
</feature>
<comment type="caution">
    <text evidence="6">The sequence shown here is derived from an EMBL/GenBank/DDBJ whole genome shotgun (WGS) entry which is preliminary data.</text>
</comment>